<comment type="caution">
    <text evidence="2">The sequence shown here is derived from an EMBL/GenBank/DDBJ whole genome shotgun (WGS) entry which is preliminary data.</text>
</comment>
<gene>
    <name evidence="2" type="ORF">BC343_28915</name>
</gene>
<evidence type="ECO:0000313" key="3">
    <source>
        <dbReference type="Proteomes" id="UP000189739"/>
    </source>
</evidence>
<dbReference type="EMBL" id="MBTF01000015">
    <property type="protein sequence ID" value="OOQ59185.1"/>
    <property type="molecule type" value="Genomic_DNA"/>
</dbReference>
<name>A0A1S9PE08_9SPHI</name>
<keyword evidence="1" id="KW-0732">Signal</keyword>
<evidence type="ECO:0000256" key="1">
    <source>
        <dbReference type="SAM" id="SignalP"/>
    </source>
</evidence>
<feature type="chain" id="PRO_5013340767" evidence="1">
    <location>
        <begin position="21"/>
        <end position="106"/>
    </location>
</feature>
<evidence type="ECO:0000313" key="2">
    <source>
        <dbReference type="EMBL" id="OOQ59185.1"/>
    </source>
</evidence>
<keyword evidence="3" id="KW-1185">Reference proteome</keyword>
<organism evidence="2 3">
    <name type="scientific">Mucilaginibacter pedocola</name>
    <dbReference type="NCBI Taxonomy" id="1792845"/>
    <lineage>
        <taxon>Bacteria</taxon>
        <taxon>Pseudomonadati</taxon>
        <taxon>Bacteroidota</taxon>
        <taxon>Sphingobacteriia</taxon>
        <taxon>Sphingobacteriales</taxon>
        <taxon>Sphingobacteriaceae</taxon>
        <taxon>Mucilaginibacter</taxon>
    </lineage>
</organism>
<dbReference type="AlphaFoldDB" id="A0A1S9PE08"/>
<accession>A0A1S9PE08</accession>
<feature type="signal peptide" evidence="1">
    <location>
        <begin position="1"/>
        <end position="20"/>
    </location>
</feature>
<dbReference type="RefSeq" id="WP_078348846.1">
    <property type="nucleotide sequence ID" value="NZ_MBTF01000015.1"/>
</dbReference>
<dbReference type="STRING" id="1792845.BC343_28915"/>
<dbReference type="Proteomes" id="UP000189739">
    <property type="component" value="Unassembled WGS sequence"/>
</dbReference>
<protein>
    <submittedName>
        <fullName evidence="2">Uncharacterized protein</fullName>
    </submittedName>
</protein>
<reference evidence="2 3" key="1">
    <citation type="submission" date="2016-07" db="EMBL/GenBank/DDBJ databases">
        <title>Genomic analysis of zinc-resistant bacterium Mucilaginibacter pedocola TBZ30.</title>
        <authorList>
            <person name="Huang J."/>
            <person name="Tang J."/>
        </authorList>
    </citation>
    <scope>NUCLEOTIDE SEQUENCE [LARGE SCALE GENOMIC DNA]</scope>
    <source>
        <strain evidence="2 3">TBZ30</strain>
    </source>
</reference>
<proteinExistence type="predicted"/>
<dbReference type="OrthoDB" id="675127at2"/>
<sequence length="106" mass="11939">MKNFIITALLVAATSVGALAQNNKPVNHGFWVAESNTENRSTQTIRFYNDDAKLIYEVAIYGKLDVRKKKNQEALTELCNKLHERRDYAANIDSARLVTAALNVKQ</sequence>